<dbReference type="InterPro" id="IPR017972">
    <property type="entry name" value="Cyt_P450_CS"/>
</dbReference>
<keyword evidence="8 11" id="KW-0503">Monooxygenase</keyword>
<gene>
    <name evidence="13" type="ORF">F511_38869</name>
</gene>
<evidence type="ECO:0000256" key="10">
    <source>
        <dbReference type="PIRSR" id="PIRSR602401-1"/>
    </source>
</evidence>
<evidence type="ECO:0000256" key="11">
    <source>
        <dbReference type="RuleBase" id="RU000461"/>
    </source>
</evidence>
<evidence type="ECO:0000256" key="9">
    <source>
        <dbReference type="ARBA" id="ARBA00023136"/>
    </source>
</evidence>
<dbReference type="PANTHER" id="PTHR47943">
    <property type="entry name" value="CYTOCHROME P450 93A3-LIKE"/>
    <property type="match status" value="1"/>
</dbReference>
<protein>
    <recommendedName>
        <fullName evidence="15">Cytochrome P450 CYP736A12-like</fullName>
    </recommendedName>
</protein>
<keyword evidence="5 10" id="KW-0479">Metal-binding</keyword>
<dbReference type="GO" id="GO:0016020">
    <property type="term" value="C:membrane"/>
    <property type="evidence" value="ECO:0007669"/>
    <property type="project" value="UniProtKB-SubCell"/>
</dbReference>
<proteinExistence type="inferred from homology"/>
<evidence type="ECO:0000256" key="4">
    <source>
        <dbReference type="ARBA" id="ARBA00022617"/>
    </source>
</evidence>
<dbReference type="Gene3D" id="1.10.630.10">
    <property type="entry name" value="Cytochrome P450"/>
    <property type="match status" value="1"/>
</dbReference>
<evidence type="ECO:0000256" key="6">
    <source>
        <dbReference type="ARBA" id="ARBA00023002"/>
    </source>
</evidence>
<keyword evidence="7 10" id="KW-0408">Iron</keyword>
<dbReference type="GO" id="GO:0005506">
    <property type="term" value="F:iron ion binding"/>
    <property type="evidence" value="ECO:0007669"/>
    <property type="project" value="InterPro"/>
</dbReference>
<accession>A0A2Z7AV77</accession>
<dbReference type="Pfam" id="PF00067">
    <property type="entry name" value="p450"/>
    <property type="match status" value="1"/>
</dbReference>
<comment type="cofactor">
    <cofactor evidence="1 10">
        <name>heme</name>
        <dbReference type="ChEBI" id="CHEBI:30413"/>
    </cofactor>
</comment>
<evidence type="ECO:0000256" key="3">
    <source>
        <dbReference type="ARBA" id="ARBA00010617"/>
    </source>
</evidence>
<dbReference type="PRINTS" id="PR00385">
    <property type="entry name" value="P450"/>
</dbReference>
<evidence type="ECO:0000313" key="13">
    <source>
        <dbReference type="EMBL" id="KZV25286.1"/>
    </source>
</evidence>
<evidence type="ECO:0000256" key="1">
    <source>
        <dbReference type="ARBA" id="ARBA00001971"/>
    </source>
</evidence>
<dbReference type="CDD" id="cd11072">
    <property type="entry name" value="CYP71-like"/>
    <property type="match status" value="1"/>
</dbReference>
<evidence type="ECO:0000256" key="7">
    <source>
        <dbReference type="ARBA" id="ARBA00023004"/>
    </source>
</evidence>
<feature type="binding site" description="axial binding residue" evidence="10">
    <location>
        <position position="436"/>
    </location>
    <ligand>
        <name>heme</name>
        <dbReference type="ChEBI" id="CHEBI:30413"/>
    </ligand>
    <ligandPart>
        <name>Fe</name>
        <dbReference type="ChEBI" id="CHEBI:18248"/>
    </ligandPart>
</feature>
<dbReference type="SUPFAM" id="SSF48264">
    <property type="entry name" value="Cytochrome P450"/>
    <property type="match status" value="1"/>
</dbReference>
<comment type="subcellular location">
    <subcellularLocation>
        <location evidence="2">Membrane</location>
        <topology evidence="2">Single-pass membrane protein</topology>
    </subcellularLocation>
</comment>
<dbReference type="EMBL" id="KV011896">
    <property type="protein sequence ID" value="KZV25286.1"/>
    <property type="molecule type" value="Genomic_DNA"/>
</dbReference>
<dbReference type="PROSITE" id="PS00086">
    <property type="entry name" value="CYTOCHROME_P450"/>
    <property type="match status" value="1"/>
</dbReference>
<dbReference type="GO" id="GO:0016705">
    <property type="term" value="F:oxidoreductase activity, acting on paired donors, with incorporation or reduction of molecular oxygen"/>
    <property type="evidence" value="ECO:0007669"/>
    <property type="project" value="InterPro"/>
</dbReference>
<evidence type="ECO:0000313" key="14">
    <source>
        <dbReference type="Proteomes" id="UP000250235"/>
    </source>
</evidence>
<keyword evidence="14" id="KW-1185">Reference proteome</keyword>
<keyword evidence="6 11" id="KW-0560">Oxidoreductase</keyword>
<feature type="signal peptide" evidence="12">
    <location>
        <begin position="1"/>
        <end position="22"/>
    </location>
</feature>
<dbReference type="AlphaFoldDB" id="A0A2Z7AV77"/>
<evidence type="ECO:0000256" key="5">
    <source>
        <dbReference type="ARBA" id="ARBA00022723"/>
    </source>
</evidence>
<evidence type="ECO:0000256" key="2">
    <source>
        <dbReference type="ARBA" id="ARBA00004167"/>
    </source>
</evidence>
<dbReference type="GO" id="GO:0020037">
    <property type="term" value="F:heme binding"/>
    <property type="evidence" value="ECO:0007669"/>
    <property type="project" value="InterPro"/>
</dbReference>
<dbReference type="GO" id="GO:0004497">
    <property type="term" value="F:monooxygenase activity"/>
    <property type="evidence" value="ECO:0007669"/>
    <property type="project" value="UniProtKB-KW"/>
</dbReference>
<dbReference type="PANTHER" id="PTHR47943:SF2">
    <property type="entry name" value="CYTOCHROME P450"/>
    <property type="match status" value="1"/>
</dbReference>
<dbReference type="InterPro" id="IPR002401">
    <property type="entry name" value="Cyt_P450_E_grp-I"/>
</dbReference>
<evidence type="ECO:0000256" key="12">
    <source>
        <dbReference type="SAM" id="SignalP"/>
    </source>
</evidence>
<reference evidence="13 14" key="1">
    <citation type="journal article" date="2015" name="Proc. Natl. Acad. Sci. U.S.A.">
        <title>The resurrection genome of Boea hygrometrica: A blueprint for survival of dehydration.</title>
        <authorList>
            <person name="Xiao L."/>
            <person name="Yang G."/>
            <person name="Zhang L."/>
            <person name="Yang X."/>
            <person name="Zhao S."/>
            <person name="Ji Z."/>
            <person name="Zhou Q."/>
            <person name="Hu M."/>
            <person name="Wang Y."/>
            <person name="Chen M."/>
            <person name="Xu Y."/>
            <person name="Jin H."/>
            <person name="Xiao X."/>
            <person name="Hu G."/>
            <person name="Bao F."/>
            <person name="Hu Y."/>
            <person name="Wan P."/>
            <person name="Li L."/>
            <person name="Deng X."/>
            <person name="Kuang T."/>
            <person name="Xiang C."/>
            <person name="Zhu J.K."/>
            <person name="Oliver M.J."/>
            <person name="He Y."/>
        </authorList>
    </citation>
    <scope>NUCLEOTIDE SEQUENCE [LARGE SCALE GENOMIC DNA]</scope>
    <source>
        <strain evidence="14">cv. XS01</strain>
    </source>
</reference>
<dbReference type="OrthoDB" id="2789670at2759"/>
<keyword evidence="9" id="KW-0472">Membrane</keyword>
<name>A0A2Z7AV77_9LAMI</name>
<dbReference type="InterPro" id="IPR001128">
    <property type="entry name" value="Cyt_P450"/>
</dbReference>
<evidence type="ECO:0000256" key="8">
    <source>
        <dbReference type="ARBA" id="ARBA00023033"/>
    </source>
</evidence>
<keyword evidence="4 10" id="KW-0349">Heme</keyword>
<dbReference type="InterPro" id="IPR036396">
    <property type="entry name" value="Cyt_P450_sf"/>
</dbReference>
<dbReference type="PRINTS" id="PR00463">
    <property type="entry name" value="EP450I"/>
</dbReference>
<dbReference type="Proteomes" id="UP000250235">
    <property type="component" value="Unassembled WGS sequence"/>
</dbReference>
<dbReference type="FunFam" id="1.10.630.10:FF:000011">
    <property type="entry name" value="Cytochrome P450 83B1"/>
    <property type="match status" value="1"/>
</dbReference>
<organism evidence="13 14">
    <name type="scientific">Dorcoceras hygrometricum</name>
    <dbReference type="NCBI Taxonomy" id="472368"/>
    <lineage>
        <taxon>Eukaryota</taxon>
        <taxon>Viridiplantae</taxon>
        <taxon>Streptophyta</taxon>
        <taxon>Embryophyta</taxon>
        <taxon>Tracheophyta</taxon>
        <taxon>Spermatophyta</taxon>
        <taxon>Magnoliopsida</taxon>
        <taxon>eudicotyledons</taxon>
        <taxon>Gunneridae</taxon>
        <taxon>Pentapetalae</taxon>
        <taxon>asterids</taxon>
        <taxon>lamiids</taxon>
        <taxon>Lamiales</taxon>
        <taxon>Gesneriaceae</taxon>
        <taxon>Didymocarpoideae</taxon>
        <taxon>Trichosporeae</taxon>
        <taxon>Loxocarpinae</taxon>
        <taxon>Dorcoceras</taxon>
    </lineage>
</organism>
<feature type="chain" id="PRO_5016436717" description="Cytochrome P450 CYP736A12-like" evidence="12">
    <location>
        <begin position="23"/>
        <end position="496"/>
    </location>
</feature>
<sequence>MAWIWAALSAILFLYLLQELLSQLKKKKQPPGPKGLPILGHFHLLGKNPHQDLHRLSQKHGPIMLIRFGFVPTYVISSPAGAELILKTHDSVFASRPPHEASKYICHEQKNITFGRYGPYWRDMRKLCTLELLSSHKISQFQAMRKAEIALFVRSLKELAEKRETVDVSKRVAGLSADMICQMVFGRKYEDKDFDENGFKAVVMETLELGAVLNLGEYFPYIGMLDLQGLTRRMKRLGRIFDSFLEKIIDDHVEKRPEKKATLDFVDTMMGILDSGKAGFEFDRRHVKAVLVDMIVAGMDTSATVVEWAMSELIRHPHVMKKLQKELETVVGMDQMVEESHLEKLEYLEMVVKETMRIHPVAPLLLPHESMKDCVIDGYPIPKNSRVIVNTYAIGRDPKVWPNPEKFSPERFLDNNVDMRGRDFRLLPFGAGRRGCPGMQLGLIVVRLVIGQMAHCFDWELPNGMLASELDMEDHFGSVTCRNKHLLANPTYRLHI</sequence>
<keyword evidence="12" id="KW-0732">Signal</keyword>
<comment type="similarity">
    <text evidence="3 11">Belongs to the cytochrome P450 family.</text>
</comment>
<evidence type="ECO:0008006" key="15">
    <source>
        <dbReference type="Google" id="ProtNLM"/>
    </source>
</evidence>